<accession>A0A166DJT8</accession>
<evidence type="ECO:0000256" key="3">
    <source>
        <dbReference type="ARBA" id="ARBA00054658"/>
    </source>
</evidence>
<dbReference type="PROSITE" id="PS51471">
    <property type="entry name" value="FE2OG_OXY"/>
    <property type="match status" value="1"/>
</dbReference>
<reference evidence="7" key="1">
    <citation type="journal article" date="2016" name="Nat. Genet.">
        <title>A high-quality carrot genome assembly provides new insights into carotenoid accumulation and asterid genome evolution.</title>
        <authorList>
            <person name="Iorizzo M."/>
            <person name="Ellison S."/>
            <person name="Senalik D."/>
            <person name="Zeng P."/>
            <person name="Satapoomin P."/>
            <person name="Huang J."/>
            <person name="Bowman M."/>
            <person name="Iovene M."/>
            <person name="Sanseverino W."/>
            <person name="Cavagnaro P."/>
            <person name="Yildiz M."/>
            <person name="Macko-Podgorni A."/>
            <person name="Moranska E."/>
            <person name="Grzebelus E."/>
            <person name="Grzebelus D."/>
            <person name="Ashrafi H."/>
            <person name="Zheng Z."/>
            <person name="Cheng S."/>
            <person name="Spooner D."/>
            <person name="Van Deynze A."/>
            <person name="Simon P."/>
        </authorList>
    </citation>
    <scope>NUCLEOTIDE SEQUENCE [LARGE SCALE GENOMIC DNA]</scope>
    <source>
        <tissue evidence="7">Leaf</tissue>
    </source>
</reference>
<dbReference type="SUPFAM" id="SSF51197">
    <property type="entry name" value="Clavaminate synthase-like"/>
    <property type="match status" value="1"/>
</dbReference>
<dbReference type="InterPro" id="IPR027443">
    <property type="entry name" value="IPNS-like_sf"/>
</dbReference>
<gene>
    <name evidence="7" type="ORF">DCAR_006175</name>
</gene>
<dbReference type="InterPro" id="IPR026992">
    <property type="entry name" value="DIOX_N"/>
</dbReference>
<dbReference type="InterPro" id="IPR044861">
    <property type="entry name" value="IPNS-like_FE2OG_OXY"/>
</dbReference>
<evidence type="ECO:0000259" key="6">
    <source>
        <dbReference type="PROSITE" id="PS51471"/>
    </source>
</evidence>
<dbReference type="STRING" id="79200.A0A166DJT8"/>
<sequence length="581" mass="64851">MVGVPQDSLIVCRVRKIGEFKDDIIPQQLDQAGESNDLQQKDTFDGPISNDSKYRDKFQGFKKGYSNPHSVECHSESEYGQKPENLIFYDESCSSSKFQGYDGITYDCFASILDDDIIKLHGSSLSSSCADLPGKDMVKDNFSDYKLEQPTEGVPLATLSSNEIENLEIRIKQKQRPPEAIPPATLPFQGTANRRIRLNWQHKKKPITPVVVSRFGDNMYCTVADSEELPHDLTTDPVLDLALNHCRIMVFLLIFVVGNPSFKTSRSPVGRSQAAANCEGLPVCDSCIIPVIDLQDFPAQLSKLVQVCEEWGCFRLVNYQYILPDSLMSEMKSVVKSLFDLPLEIKRRNSDVIAGSGYWAPSEMNPLYEAFGLYVSSQQDVDAFCSQLNATPDQRETLTKYAKAVHELFEEISGKLADGLGISSFAIDGWPFQFRINKYRFAQETVGSSGVQIHTDSGFLTILQDDESVGGLEVMDRSGAFVPVDPWPSTLLVNLGDVATAWSNGRLHTVKHRVQCKEANLRYSIAAFLLGPKEEVEAPAELVDAAHPRLYAPFTFEDYRKLRFSTKLHAGEALDLLLIKP</sequence>
<keyword evidence="1" id="KW-0479">Metal-binding</keyword>
<dbReference type="FunFam" id="2.60.120.330:FF:000017">
    <property type="entry name" value="2-oxoglutarate-dependent dioxygenase DAO"/>
    <property type="match status" value="1"/>
</dbReference>
<protein>
    <recommendedName>
        <fullName evidence="4">2-oxoglutarate-dependent dioxygenase DAO</fullName>
    </recommendedName>
    <alternativeName>
        <fullName evidence="5">Protein DIOXYGENASE FOR AUXIN OXIDATION</fullName>
    </alternativeName>
</protein>
<evidence type="ECO:0000256" key="4">
    <source>
        <dbReference type="ARBA" id="ARBA00074102"/>
    </source>
</evidence>
<dbReference type="GO" id="GO:0016705">
    <property type="term" value="F:oxidoreductase activity, acting on paired donors, with incorporation or reduction of molecular oxygen"/>
    <property type="evidence" value="ECO:0007669"/>
    <property type="project" value="UniProtKB-ARBA"/>
</dbReference>
<dbReference type="GO" id="GO:0046872">
    <property type="term" value="F:metal ion binding"/>
    <property type="evidence" value="ECO:0007669"/>
    <property type="project" value="UniProtKB-KW"/>
</dbReference>
<name>A0A166DJT8_DAUCS</name>
<dbReference type="AlphaFoldDB" id="A0A166DJT8"/>
<dbReference type="EMBL" id="LNRQ01000002">
    <property type="protein sequence ID" value="KZN05338.1"/>
    <property type="molecule type" value="Genomic_DNA"/>
</dbReference>
<dbReference type="Gramene" id="KZN05338">
    <property type="protein sequence ID" value="KZN05338"/>
    <property type="gene ID" value="DCAR_006175"/>
</dbReference>
<comment type="caution">
    <text evidence="7">The sequence shown here is derived from an EMBL/GenBank/DDBJ whole genome shotgun (WGS) entry which is preliminary data.</text>
</comment>
<organism evidence="7">
    <name type="scientific">Daucus carota subsp. sativus</name>
    <name type="common">Carrot</name>
    <dbReference type="NCBI Taxonomy" id="79200"/>
    <lineage>
        <taxon>Eukaryota</taxon>
        <taxon>Viridiplantae</taxon>
        <taxon>Streptophyta</taxon>
        <taxon>Embryophyta</taxon>
        <taxon>Tracheophyta</taxon>
        <taxon>Spermatophyta</taxon>
        <taxon>Magnoliopsida</taxon>
        <taxon>eudicotyledons</taxon>
        <taxon>Gunneridae</taxon>
        <taxon>Pentapetalae</taxon>
        <taxon>asterids</taxon>
        <taxon>campanulids</taxon>
        <taxon>Apiales</taxon>
        <taxon>Apiaceae</taxon>
        <taxon>Apioideae</taxon>
        <taxon>Scandiceae</taxon>
        <taxon>Daucinae</taxon>
        <taxon>Daucus</taxon>
        <taxon>Daucus sect. Daucus</taxon>
    </lineage>
</organism>
<comment type="function">
    <text evidence="3">2-oxoglutarate-dependent dioxygenase essential for auxin catabolism and maintenance of auxin homeostasis in reproductive organs. Catalyzes the irreversible oxidation of indole-3-acetic acid (IAA) to the biologically inactive 2-oxoindole-3-acetic acid (OxIAA).</text>
</comment>
<evidence type="ECO:0000256" key="1">
    <source>
        <dbReference type="ARBA" id="ARBA00022723"/>
    </source>
</evidence>
<dbReference type="PANTHER" id="PTHR47990">
    <property type="entry name" value="2-OXOGLUTARATE (2OG) AND FE(II)-DEPENDENT OXYGENASE SUPERFAMILY PROTEIN-RELATED"/>
    <property type="match status" value="1"/>
</dbReference>
<dbReference type="Gene3D" id="2.60.120.330">
    <property type="entry name" value="B-lactam Antibiotic, Isopenicillin N Synthase, Chain"/>
    <property type="match status" value="1"/>
</dbReference>
<feature type="domain" description="Fe2OG dioxygenase" evidence="6">
    <location>
        <begin position="430"/>
        <end position="532"/>
    </location>
</feature>
<dbReference type="Pfam" id="PF14226">
    <property type="entry name" value="DIOX_N"/>
    <property type="match status" value="1"/>
</dbReference>
<evidence type="ECO:0000256" key="5">
    <source>
        <dbReference type="ARBA" id="ARBA00076740"/>
    </source>
</evidence>
<dbReference type="InterPro" id="IPR005123">
    <property type="entry name" value="Oxoglu/Fe-dep_dioxygenase_dom"/>
</dbReference>
<dbReference type="Pfam" id="PF03171">
    <property type="entry name" value="2OG-FeII_Oxy"/>
    <property type="match status" value="1"/>
</dbReference>
<dbReference type="InterPro" id="IPR050231">
    <property type="entry name" value="Iron_ascorbate_oxido_reductase"/>
</dbReference>
<evidence type="ECO:0000313" key="7">
    <source>
        <dbReference type="EMBL" id="KZN05338.1"/>
    </source>
</evidence>
<proteinExistence type="predicted"/>
<evidence type="ECO:0000256" key="2">
    <source>
        <dbReference type="ARBA" id="ARBA00023004"/>
    </source>
</evidence>
<keyword evidence="2" id="KW-0408">Iron</keyword>